<proteinExistence type="predicted"/>
<dbReference type="AlphaFoldDB" id="A0A176YWG2"/>
<gene>
    <name evidence="1" type="ORF">AXW67_20875</name>
</gene>
<evidence type="ECO:0000313" key="1">
    <source>
        <dbReference type="EMBL" id="OAF12042.1"/>
    </source>
</evidence>
<accession>A0A176YWG2</accession>
<sequence>MKSIGRLRWVVDNDRQDLADHEAGRLSCRDGEDDAEQESAAERVLKNLALIRAYEAKAD</sequence>
<dbReference type="EMBL" id="LSEF01000085">
    <property type="protein sequence ID" value="OAF12042.1"/>
    <property type="molecule type" value="Genomic_DNA"/>
</dbReference>
<comment type="caution">
    <text evidence="1">The sequence shown here is derived from an EMBL/GenBank/DDBJ whole genome shotgun (WGS) entry which is preliminary data.</text>
</comment>
<keyword evidence="2" id="KW-1185">Reference proteome</keyword>
<protein>
    <submittedName>
        <fullName evidence="1">Uncharacterized protein</fullName>
    </submittedName>
</protein>
<dbReference type="Proteomes" id="UP000077173">
    <property type="component" value="Unassembled WGS sequence"/>
</dbReference>
<name>A0A176YWG2_9BRAD</name>
<dbReference type="GeneID" id="32581041"/>
<organism evidence="1 2">
    <name type="scientific">Bradyrhizobium neotropicale</name>
    <dbReference type="NCBI Taxonomy" id="1497615"/>
    <lineage>
        <taxon>Bacteria</taxon>
        <taxon>Pseudomonadati</taxon>
        <taxon>Pseudomonadota</taxon>
        <taxon>Alphaproteobacteria</taxon>
        <taxon>Hyphomicrobiales</taxon>
        <taxon>Nitrobacteraceae</taxon>
        <taxon>Bradyrhizobium</taxon>
    </lineage>
</organism>
<reference evidence="1 2" key="1">
    <citation type="submission" date="2016-02" db="EMBL/GenBank/DDBJ databases">
        <title>Draft genome sequence of the strain BR 10247T Bradyrhizobium neotropicale isolated from nodules of Centrolobium paraense.</title>
        <authorList>
            <person name="Simoes-Araujo J.L."/>
            <person name="Barauna A.C."/>
            <person name="Silva K."/>
            <person name="Zilli J.E."/>
        </authorList>
    </citation>
    <scope>NUCLEOTIDE SEQUENCE [LARGE SCALE GENOMIC DNA]</scope>
    <source>
        <strain evidence="1 2">BR 10247</strain>
    </source>
</reference>
<dbReference type="RefSeq" id="WP_027550932.1">
    <property type="nucleotide sequence ID" value="NZ_LSEF01000085.1"/>
</dbReference>
<evidence type="ECO:0000313" key="2">
    <source>
        <dbReference type="Proteomes" id="UP000077173"/>
    </source>
</evidence>